<accession>A0AAV4BM16</accession>
<name>A0AAV4BM16_9GAST</name>
<dbReference type="Proteomes" id="UP000735302">
    <property type="component" value="Unassembled WGS sequence"/>
</dbReference>
<sequence length="101" mass="11183">MLPRPGFSRTRFESGRDLKPDELTRGRVAKKQTGQLLLPSPQQGDLKLSALCQARVPVAGFEPATDLRANLLATVPPTPRRIEGERCRIGEETNKLHQPEA</sequence>
<feature type="region of interest" description="Disordered" evidence="1">
    <location>
        <begin position="1"/>
        <end position="41"/>
    </location>
</feature>
<protein>
    <submittedName>
        <fullName evidence="2">Uncharacterized protein</fullName>
    </submittedName>
</protein>
<organism evidence="2 3">
    <name type="scientific">Plakobranchus ocellatus</name>
    <dbReference type="NCBI Taxonomy" id="259542"/>
    <lineage>
        <taxon>Eukaryota</taxon>
        <taxon>Metazoa</taxon>
        <taxon>Spiralia</taxon>
        <taxon>Lophotrochozoa</taxon>
        <taxon>Mollusca</taxon>
        <taxon>Gastropoda</taxon>
        <taxon>Heterobranchia</taxon>
        <taxon>Euthyneura</taxon>
        <taxon>Panpulmonata</taxon>
        <taxon>Sacoglossa</taxon>
        <taxon>Placobranchoidea</taxon>
        <taxon>Plakobranchidae</taxon>
        <taxon>Plakobranchus</taxon>
    </lineage>
</organism>
<evidence type="ECO:0000313" key="2">
    <source>
        <dbReference type="EMBL" id="GFO19364.1"/>
    </source>
</evidence>
<dbReference type="EMBL" id="BLXT01005065">
    <property type="protein sequence ID" value="GFO19364.1"/>
    <property type="molecule type" value="Genomic_DNA"/>
</dbReference>
<evidence type="ECO:0000313" key="3">
    <source>
        <dbReference type="Proteomes" id="UP000735302"/>
    </source>
</evidence>
<keyword evidence="3" id="KW-1185">Reference proteome</keyword>
<feature type="compositionally biased region" description="Polar residues" evidence="1">
    <location>
        <begin position="32"/>
        <end position="41"/>
    </location>
</feature>
<comment type="caution">
    <text evidence="2">The sequence shown here is derived from an EMBL/GenBank/DDBJ whole genome shotgun (WGS) entry which is preliminary data.</text>
</comment>
<gene>
    <name evidence="2" type="ORF">PoB_004586900</name>
</gene>
<proteinExistence type="predicted"/>
<evidence type="ECO:0000256" key="1">
    <source>
        <dbReference type="SAM" id="MobiDB-lite"/>
    </source>
</evidence>
<feature type="compositionally biased region" description="Basic and acidic residues" evidence="1">
    <location>
        <begin position="10"/>
        <end position="25"/>
    </location>
</feature>
<reference evidence="2 3" key="1">
    <citation type="journal article" date="2021" name="Elife">
        <title>Chloroplast acquisition without the gene transfer in kleptoplastic sea slugs, Plakobranchus ocellatus.</title>
        <authorList>
            <person name="Maeda T."/>
            <person name="Takahashi S."/>
            <person name="Yoshida T."/>
            <person name="Shimamura S."/>
            <person name="Takaki Y."/>
            <person name="Nagai Y."/>
            <person name="Toyoda A."/>
            <person name="Suzuki Y."/>
            <person name="Arimoto A."/>
            <person name="Ishii H."/>
            <person name="Satoh N."/>
            <person name="Nishiyama T."/>
            <person name="Hasebe M."/>
            <person name="Maruyama T."/>
            <person name="Minagawa J."/>
            <person name="Obokata J."/>
            <person name="Shigenobu S."/>
        </authorList>
    </citation>
    <scope>NUCLEOTIDE SEQUENCE [LARGE SCALE GENOMIC DNA]</scope>
</reference>
<dbReference type="AlphaFoldDB" id="A0AAV4BM16"/>